<proteinExistence type="predicted"/>
<organism evidence="1 2">
    <name type="scientific">Deinococcus humi</name>
    <dbReference type="NCBI Taxonomy" id="662880"/>
    <lineage>
        <taxon>Bacteria</taxon>
        <taxon>Thermotogati</taxon>
        <taxon>Deinococcota</taxon>
        <taxon>Deinococci</taxon>
        <taxon>Deinococcales</taxon>
        <taxon>Deinococcaceae</taxon>
        <taxon>Deinococcus</taxon>
    </lineage>
</organism>
<dbReference type="Proteomes" id="UP000552709">
    <property type="component" value="Unassembled WGS sequence"/>
</dbReference>
<name>A0A7W8JS26_9DEIO</name>
<evidence type="ECO:0008006" key="3">
    <source>
        <dbReference type="Google" id="ProtNLM"/>
    </source>
</evidence>
<reference evidence="1 2" key="1">
    <citation type="submission" date="2020-08" db="EMBL/GenBank/DDBJ databases">
        <title>Genomic Encyclopedia of Type Strains, Phase IV (KMG-IV): sequencing the most valuable type-strain genomes for metagenomic binning, comparative biology and taxonomic classification.</title>
        <authorList>
            <person name="Goeker M."/>
        </authorList>
    </citation>
    <scope>NUCLEOTIDE SEQUENCE [LARGE SCALE GENOMIC DNA]</scope>
    <source>
        <strain evidence="1 2">DSM 27939</strain>
    </source>
</reference>
<dbReference type="InterPro" id="IPR023146">
    <property type="entry name" value="YfbU_alpha-helical_sf"/>
</dbReference>
<dbReference type="Gene3D" id="1.10.3190.10">
    <property type="entry name" value="yfbu gene product, domain 2"/>
    <property type="match status" value="1"/>
</dbReference>
<dbReference type="Pfam" id="PF03887">
    <property type="entry name" value="YfbU"/>
    <property type="match status" value="1"/>
</dbReference>
<dbReference type="Gene3D" id="1.10.287.680">
    <property type="entry name" value="Helix hairpin bin"/>
    <property type="match status" value="1"/>
</dbReference>
<gene>
    <name evidence="1" type="ORF">HNQ08_001174</name>
</gene>
<sequence length="177" mass="20026">MKLTTTERLILVNQFKILGFLDEDEQEHYRRMVHILTNGYEALYDELDMSLSEGMRAEDSEFVYDVLDMHLAIRGVAETEGVDINADGNWALTMRGFDGNNESELLSFALFAAREDGSAYSEFLVSDRFPNSHSPSRELHQRMLEEFRAIGGASGLQAAGVEGLERLKSVAIFPERR</sequence>
<dbReference type="AlphaFoldDB" id="A0A7W8JS26"/>
<dbReference type="InterPro" id="IPR023145">
    <property type="entry name" value="YfbU_helix-hairpin_sf"/>
</dbReference>
<accession>A0A7W8JS26</accession>
<comment type="caution">
    <text evidence="1">The sequence shown here is derived from an EMBL/GenBank/DDBJ whole genome shotgun (WGS) entry which is preliminary data.</text>
</comment>
<dbReference type="EMBL" id="JACHFL010000002">
    <property type="protein sequence ID" value="MBB5362089.1"/>
    <property type="molecule type" value="Genomic_DNA"/>
</dbReference>
<evidence type="ECO:0000313" key="2">
    <source>
        <dbReference type="Proteomes" id="UP000552709"/>
    </source>
</evidence>
<dbReference type="InterPro" id="IPR005587">
    <property type="entry name" value="UPF0304_YfbU"/>
</dbReference>
<dbReference type="RefSeq" id="WP_184128314.1">
    <property type="nucleotide sequence ID" value="NZ_JACHFL010000002.1"/>
</dbReference>
<evidence type="ECO:0000313" key="1">
    <source>
        <dbReference type="EMBL" id="MBB5362089.1"/>
    </source>
</evidence>
<protein>
    <recommendedName>
        <fullName evidence="3">YfbU family protein</fullName>
    </recommendedName>
</protein>
<keyword evidence="2" id="KW-1185">Reference proteome</keyword>
<dbReference type="NCBIfam" id="NF003936">
    <property type="entry name" value="PRK05445.1"/>
    <property type="match status" value="1"/>
</dbReference>
<dbReference type="SUPFAM" id="SSF116960">
    <property type="entry name" value="YfbU-like"/>
    <property type="match status" value="1"/>
</dbReference>